<dbReference type="AlphaFoldDB" id="A0A5C3ML90"/>
<reference evidence="1 2" key="1">
    <citation type="journal article" date="2019" name="Nat. Ecol. Evol.">
        <title>Megaphylogeny resolves global patterns of mushroom evolution.</title>
        <authorList>
            <person name="Varga T."/>
            <person name="Krizsan K."/>
            <person name="Foldi C."/>
            <person name="Dima B."/>
            <person name="Sanchez-Garcia M."/>
            <person name="Sanchez-Ramirez S."/>
            <person name="Szollosi G.J."/>
            <person name="Szarkandi J.G."/>
            <person name="Papp V."/>
            <person name="Albert L."/>
            <person name="Andreopoulos W."/>
            <person name="Angelini C."/>
            <person name="Antonin V."/>
            <person name="Barry K.W."/>
            <person name="Bougher N.L."/>
            <person name="Buchanan P."/>
            <person name="Buyck B."/>
            <person name="Bense V."/>
            <person name="Catcheside P."/>
            <person name="Chovatia M."/>
            <person name="Cooper J."/>
            <person name="Damon W."/>
            <person name="Desjardin D."/>
            <person name="Finy P."/>
            <person name="Geml J."/>
            <person name="Haridas S."/>
            <person name="Hughes K."/>
            <person name="Justo A."/>
            <person name="Karasinski D."/>
            <person name="Kautmanova I."/>
            <person name="Kiss B."/>
            <person name="Kocsube S."/>
            <person name="Kotiranta H."/>
            <person name="LaButti K.M."/>
            <person name="Lechner B.E."/>
            <person name="Liimatainen K."/>
            <person name="Lipzen A."/>
            <person name="Lukacs Z."/>
            <person name="Mihaltcheva S."/>
            <person name="Morgado L.N."/>
            <person name="Niskanen T."/>
            <person name="Noordeloos M.E."/>
            <person name="Ohm R.A."/>
            <person name="Ortiz-Santana B."/>
            <person name="Ovrebo C."/>
            <person name="Racz N."/>
            <person name="Riley R."/>
            <person name="Savchenko A."/>
            <person name="Shiryaev A."/>
            <person name="Soop K."/>
            <person name="Spirin V."/>
            <person name="Szebenyi C."/>
            <person name="Tomsovsky M."/>
            <person name="Tulloss R.E."/>
            <person name="Uehling J."/>
            <person name="Grigoriev I.V."/>
            <person name="Vagvolgyi C."/>
            <person name="Papp T."/>
            <person name="Martin F.M."/>
            <person name="Miettinen O."/>
            <person name="Hibbett D.S."/>
            <person name="Nagy L.G."/>
        </authorList>
    </citation>
    <scope>NUCLEOTIDE SEQUENCE [LARGE SCALE GENOMIC DNA]</scope>
    <source>
        <strain evidence="1 2">CBS 166.37</strain>
    </source>
</reference>
<dbReference type="Proteomes" id="UP000308652">
    <property type="component" value="Unassembled WGS sequence"/>
</dbReference>
<sequence length="65" mass="7156">MCSFHTEGTQHGCGHYVIVSLPYCIPSVFTNSFNIDKESRKDRLPESILCTFSPTSATMSSLSPV</sequence>
<keyword evidence="2" id="KW-1185">Reference proteome</keyword>
<protein>
    <submittedName>
        <fullName evidence="1">Uncharacterized protein</fullName>
    </submittedName>
</protein>
<evidence type="ECO:0000313" key="2">
    <source>
        <dbReference type="Proteomes" id="UP000308652"/>
    </source>
</evidence>
<dbReference type="EMBL" id="ML213590">
    <property type="protein sequence ID" value="TFK44708.1"/>
    <property type="molecule type" value="Genomic_DNA"/>
</dbReference>
<gene>
    <name evidence="1" type="ORF">BDQ12DRAFT_673423</name>
</gene>
<accession>A0A5C3ML90</accession>
<organism evidence="1 2">
    <name type="scientific">Crucibulum laeve</name>
    <dbReference type="NCBI Taxonomy" id="68775"/>
    <lineage>
        <taxon>Eukaryota</taxon>
        <taxon>Fungi</taxon>
        <taxon>Dikarya</taxon>
        <taxon>Basidiomycota</taxon>
        <taxon>Agaricomycotina</taxon>
        <taxon>Agaricomycetes</taxon>
        <taxon>Agaricomycetidae</taxon>
        <taxon>Agaricales</taxon>
        <taxon>Agaricineae</taxon>
        <taxon>Nidulariaceae</taxon>
        <taxon>Crucibulum</taxon>
    </lineage>
</organism>
<proteinExistence type="predicted"/>
<name>A0A5C3ML90_9AGAR</name>
<dbReference type="OrthoDB" id="2840428at2759"/>
<evidence type="ECO:0000313" key="1">
    <source>
        <dbReference type="EMBL" id="TFK44708.1"/>
    </source>
</evidence>